<evidence type="ECO:0000259" key="2">
    <source>
        <dbReference type="Pfam" id="PF14028"/>
    </source>
</evidence>
<dbReference type="InterPro" id="IPR023809">
    <property type="entry name" value="Thiopep_bacteriocin_synth_dom"/>
</dbReference>
<accession>A0ABY4T8C0</accession>
<evidence type="ECO:0000313" key="4">
    <source>
        <dbReference type="Proteomes" id="UP001056383"/>
    </source>
</evidence>
<dbReference type="InterPro" id="IPR006827">
    <property type="entry name" value="Lant_deHydtase_N"/>
</dbReference>
<sequence length="1023" mass="111509">MEIRTEVEGSMGKHRRVYQSTNAVLLRAAVIPLTGLPSWWPEPHDTDAARTWISEVWAQPAFSAAIRQASSALAARLDAVCDGQPVPPRQIRRAYLSTAAYVLRATGRPTPFGLFAGIAPARIGSEPQLRWGDAHRAVVRADTEWLEDIVGSLEAVPELRERLRVVVSSLAMPRGGRLHVQHGGPNGAAVRRSTVVRMIEVHAARPVGVRALLAVLRRAFPDADPAGAHTLIASLIARKVLVTNLRAPMTETDPLGHLIRELRAVGADDLPAVASILDGLVAVQQMVWKHNEAPAGAQRVLREVAVRRCRDLSAAARCPLAVDLVLDAAVQVPNSVVRQMERAADVLLRLTRQPNGQGVWQDYYAAFWERYGSGTLVPLKDVVDPAAGLGYPALYPGSRRTAPKPSASERDARLLTLAWGAVAAGERELILTDELIEHIAGEPVGSGEAPPSVEMCARIHARDLAALARSEFTITVTPARSAGTLTSRFTAAATGSGLEEVYRRIPASVQGALTAQMSFPGLYAHIENVARIPAYLPRVIPLGEHRAADGKTEVIDVDDLAVTVASGRLHLVSLSRRQVIEPQVFHAMALDKQPPILARFLAHLSRAFGPAWTGFDWGPHAERLPFLPRVRYDKTILAPARWHLSAGDLPGPEVTPAQWSDALDSWRTTWQCQGPVELRDDDRVLRLALDVPAHAAILRERLDREGRAVLTEAPPEDCFGWIGSRVHEVAVPMVSTRPPAPNPLTGHLPVQRNRTLGSPPAAPDAAWVTVHLYTHPELHDELITEHMAPFASSLPDHPDWWYIRYRSPNEPDHIRLRIRTASAVQRHTYTEAIGAWTARLRDSGMIGDVVFTSYTPETGRYGTGAALVRAETVFVTDSQVAATQLALPAAGAGGQVLTAVGLIDIVRGMLGPKDGLRWLAGRPMAAVADRTVTEQVIRLARAQAPAARGWSGTLAEAWHRRGDALVSYRDHVGDGMDLDMVLESLLHMHYNRMRGISRDDEKTCRRAARQAAVACLAWTGTDR</sequence>
<feature type="domain" description="Thiopeptide-type bacteriocin biosynthesis" evidence="2">
    <location>
        <begin position="767"/>
        <end position="1011"/>
    </location>
</feature>
<organism evidence="3 4">
    <name type="scientific">Streptomyces sudanensis</name>
    <dbReference type="NCBI Taxonomy" id="436397"/>
    <lineage>
        <taxon>Bacteria</taxon>
        <taxon>Bacillati</taxon>
        <taxon>Actinomycetota</taxon>
        <taxon>Actinomycetes</taxon>
        <taxon>Kitasatosporales</taxon>
        <taxon>Streptomycetaceae</taxon>
        <taxon>Streptomyces</taxon>
    </lineage>
</organism>
<evidence type="ECO:0000259" key="1">
    <source>
        <dbReference type="Pfam" id="PF04738"/>
    </source>
</evidence>
<dbReference type="NCBIfam" id="TIGR03891">
    <property type="entry name" value="thiopep_ocin"/>
    <property type="match status" value="1"/>
</dbReference>
<gene>
    <name evidence="3" type="ORF">MW084_03290</name>
</gene>
<proteinExistence type="predicted"/>
<dbReference type="Proteomes" id="UP001056383">
    <property type="component" value="Chromosome"/>
</dbReference>
<feature type="domain" description="Lantibiotic dehydratase N-terminal" evidence="1">
    <location>
        <begin position="59"/>
        <end position="698"/>
    </location>
</feature>
<evidence type="ECO:0000313" key="3">
    <source>
        <dbReference type="EMBL" id="URN15126.1"/>
    </source>
</evidence>
<keyword evidence="4" id="KW-1185">Reference proteome</keyword>
<dbReference type="Pfam" id="PF14028">
    <property type="entry name" value="Lant_dehydr_C"/>
    <property type="match status" value="1"/>
</dbReference>
<dbReference type="RefSeq" id="WP_275563464.1">
    <property type="nucleotide sequence ID" value="NZ_CP095474.1"/>
</dbReference>
<protein>
    <submittedName>
        <fullName evidence="3">Lantibiotic dehydratase</fullName>
    </submittedName>
</protein>
<name>A0ABY4T8C0_9ACTN</name>
<dbReference type="Pfam" id="PF04738">
    <property type="entry name" value="Lant_dehydr_N"/>
    <property type="match status" value="1"/>
</dbReference>
<reference evidence="3" key="1">
    <citation type="submission" date="2022-04" db="EMBL/GenBank/DDBJ databases">
        <title>Systematic whole-genome sequencing reveals an unexpected diversity among actinomycetoma pathogens and provides insights into their antibacterial susceptibilities.</title>
        <authorList>
            <person name="Watson A.K."/>
            <person name="Kepplinger B."/>
            <person name="Bakhiet S.M."/>
            <person name="Mhmoud N.A."/>
            <person name="Chapman J."/>
            <person name="Allenby N."/>
            <person name="Mickiewicz K."/>
            <person name="Goodfellow M."/>
            <person name="Fahal A.H."/>
            <person name="Errington J."/>
        </authorList>
    </citation>
    <scope>NUCLEOTIDE SEQUENCE</scope>
    <source>
        <strain evidence="3">SD 504</strain>
    </source>
</reference>
<dbReference type="EMBL" id="CP095474">
    <property type="protein sequence ID" value="URN15126.1"/>
    <property type="molecule type" value="Genomic_DNA"/>
</dbReference>